<keyword evidence="2" id="KW-0812">Transmembrane</keyword>
<feature type="compositionally biased region" description="Gly residues" evidence="1">
    <location>
        <begin position="181"/>
        <end position="192"/>
    </location>
</feature>
<feature type="region of interest" description="Disordered" evidence="1">
    <location>
        <begin position="99"/>
        <end position="196"/>
    </location>
</feature>
<protein>
    <recommendedName>
        <fullName evidence="5">DUF4232 domain-containing protein</fullName>
    </recommendedName>
</protein>
<name>A0A918FVV9_9ACTN</name>
<feature type="transmembrane region" description="Helical" evidence="2">
    <location>
        <begin position="75"/>
        <end position="92"/>
    </location>
</feature>
<feature type="compositionally biased region" description="Gly residues" evidence="1">
    <location>
        <begin position="99"/>
        <end position="109"/>
    </location>
</feature>
<gene>
    <name evidence="3" type="ORF">GCM10010269_27410</name>
</gene>
<reference evidence="3" key="1">
    <citation type="journal article" date="2014" name="Int. J. Syst. Evol. Microbiol.">
        <title>Complete genome sequence of Corynebacterium casei LMG S-19264T (=DSM 44701T), isolated from a smear-ripened cheese.</title>
        <authorList>
            <consortium name="US DOE Joint Genome Institute (JGI-PGF)"/>
            <person name="Walter F."/>
            <person name="Albersmeier A."/>
            <person name="Kalinowski J."/>
            <person name="Ruckert C."/>
        </authorList>
    </citation>
    <scope>NUCLEOTIDE SEQUENCE</scope>
    <source>
        <strain evidence="3">JCM 4386</strain>
    </source>
</reference>
<keyword evidence="2" id="KW-1133">Transmembrane helix</keyword>
<evidence type="ECO:0008006" key="5">
    <source>
        <dbReference type="Google" id="ProtNLM"/>
    </source>
</evidence>
<evidence type="ECO:0000256" key="2">
    <source>
        <dbReference type="SAM" id="Phobius"/>
    </source>
</evidence>
<comment type="caution">
    <text evidence="3">The sequence shown here is derived from an EMBL/GenBank/DDBJ whole genome shotgun (WGS) entry which is preliminary data.</text>
</comment>
<reference evidence="3" key="2">
    <citation type="submission" date="2020-09" db="EMBL/GenBank/DDBJ databases">
        <authorList>
            <person name="Sun Q."/>
            <person name="Ohkuma M."/>
        </authorList>
    </citation>
    <scope>NUCLEOTIDE SEQUENCE</scope>
    <source>
        <strain evidence="3">JCM 4386</strain>
    </source>
</reference>
<sequence length="336" mass="32836">MTGGTTRAIGDGSTAVEDEVGYEAGGFRNDDPEKLCSRRRVGPANASISRKVWAVGSLRNPVGPLPSSIYWRRRAVLLSVFALLALLVLWVTTSGGGGGKNGADGGGGKNPASSITPGPSGSGPAISQKPGGRDESSAGATSGSGSGTGSGAGSGGGAGTGGSDGGSAGSGEVDDGANGSASGGGGIGGDGGTATTLPAGTTLPNCTASAVTLTLRSVRNAYSPDETPVVRLTARNSSASDCKVDLGPKAAVLTITKADGDDDYWSSADCPKGAGSLLYRVPAGSSFTYTLKWDRKPSAPQCATPPAGTAGAGTYLVEAKAPGFAKAQTSFVLKSD</sequence>
<accession>A0A918FVV9</accession>
<keyword evidence="4" id="KW-1185">Reference proteome</keyword>
<dbReference type="EMBL" id="BMTL01000009">
    <property type="protein sequence ID" value="GGR86709.1"/>
    <property type="molecule type" value="Genomic_DNA"/>
</dbReference>
<evidence type="ECO:0000256" key="1">
    <source>
        <dbReference type="SAM" id="MobiDB-lite"/>
    </source>
</evidence>
<evidence type="ECO:0000313" key="3">
    <source>
        <dbReference type="EMBL" id="GGR86709.1"/>
    </source>
</evidence>
<feature type="compositionally biased region" description="Low complexity" evidence="1">
    <location>
        <begin position="110"/>
        <end position="127"/>
    </location>
</feature>
<feature type="compositionally biased region" description="Gly residues" evidence="1">
    <location>
        <begin position="142"/>
        <end position="169"/>
    </location>
</feature>
<dbReference type="Proteomes" id="UP000606194">
    <property type="component" value="Unassembled WGS sequence"/>
</dbReference>
<organism evidence="3 4">
    <name type="scientific">Streptomyces humidus</name>
    <dbReference type="NCBI Taxonomy" id="52259"/>
    <lineage>
        <taxon>Bacteria</taxon>
        <taxon>Bacillati</taxon>
        <taxon>Actinomycetota</taxon>
        <taxon>Actinomycetes</taxon>
        <taxon>Kitasatosporales</taxon>
        <taxon>Streptomycetaceae</taxon>
        <taxon>Streptomyces</taxon>
    </lineage>
</organism>
<dbReference type="AlphaFoldDB" id="A0A918FVV9"/>
<evidence type="ECO:0000313" key="4">
    <source>
        <dbReference type="Proteomes" id="UP000606194"/>
    </source>
</evidence>
<keyword evidence="2" id="KW-0472">Membrane</keyword>
<proteinExistence type="predicted"/>